<proteinExistence type="predicted"/>
<gene>
    <name evidence="1" type="ORF">HK097_007795</name>
</gene>
<dbReference type="SUPFAM" id="SSF56281">
    <property type="entry name" value="Metallo-hydrolase/oxidoreductase"/>
    <property type="match status" value="1"/>
</dbReference>
<sequence length="243" mass="27578">MSIRSLNPSLHIVSKPFHRPPVNIAIGIRMSVVRLQNGDVFVYGPTPLDNDTKALVDRLGPVRYIVCPNIVHHLYVKDYQDAYPAAKVFGVPGLREKRKDVNFTAILGQDDVNGKPVYGWENEIDYFVATGSKNKDVLFFHKPSSALFTADLLFNLPAHEQFSGDKKKTEGIVQSVFNRLANPDSAFHKYFLWYAMTTDRANMQAAARKVVNEWKPNVIVPAHGEVLETNALQKFRQAYEWFL</sequence>
<dbReference type="Pfam" id="PF14234">
    <property type="entry name" value="DUF4336"/>
    <property type="match status" value="1"/>
</dbReference>
<name>A0AAD5SJP7_9FUNG</name>
<protein>
    <recommendedName>
        <fullName evidence="3">DUF4336 domain-containing protein</fullName>
    </recommendedName>
</protein>
<dbReference type="EMBL" id="JADGJD010000042">
    <property type="protein sequence ID" value="KAJ3056189.1"/>
    <property type="molecule type" value="Genomic_DNA"/>
</dbReference>
<keyword evidence="2" id="KW-1185">Reference proteome</keyword>
<organism evidence="1 2">
    <name type="scientific">Rhizophlyctis rosea</name>
    <dbReference type="NCBI Taxonomy" id="64517"/>
    <lineage>
        <taxon>Eukaryota</taxon>
        <taxon>Fungi</taxon>
        <taxon>Fungi incertae sedis</taxon>
        <taxon>Chytridiomycota</taxon>
        <taxon>Chytridiomycota incertae sedis</taxon>
        <taxon>Chytridiomycetes</taxon>
        <taxon>Rhizophlyctidales</taxon>
        <taxon>Rhizophlyctidaceae</taxon>
        <taxon>Rhizophlyctis</taxon>
    </lineage>
</organism>
<evidence type="ECO:0000313" key="1">
    <source>
        <dbReference type="EMBL" id="KAJ3056189.1"/>
    </source>
</evidence>
<dbReference type="InterPro" id="IPR036866">
    <property type="entry name" value="RibonucZ/Hydroxyglut_hydro"/>
</dbReference>
<comment type="caution">
    <text evidence="1">The sequence shown here is derived from an EMBL/GenBank/DDBJ whole genome shotgun (WGS) entry which is preliminary data.</text>
</comment>
<dbReference type="Proteomes" id="UP001212841">
    <property type="component" value="Unassembled WGS sequence"/>
</dbReference>
<dbReference type="PANTHER" id="PTHR33835">
    <property type="entry name" value="YALI0C07656P"/>
    <property type="match status" value="1"/>
</dbReference>
<evidence type="ECO:0008006" key="3">
    <source>
        <dbReference type="Google" id="ProtNLM"/>
    </source>
</evidence>
<accession>A0AAD5SJP7</accession>
<dbReference type="AlphaFoldDB" id="A0AAD5SJP7"/>
<reference evidence="1" key="1">
    <citation type="submission" date="2020-05" db="EMBL/GenBank/DDBJ databases">
        <title>Phylogenomic resolution of chytrid fungi.</title>
        <authorList>
            <person name="Stajich J.E."/>
            <person name="Amses K."/>
            <person name="Simmons R."/>
            <person name="Seto K."/>
            <person name="Myers J."/>
            <person name="Bonds A."/>
            <person name="Quandt C.A."/>
            <person name="Barry K."/>
            <person name="Liu P."/>
            <person name="Grigoriev I."/>
            <person name="Longcore J.E."/>
            <person name="James T.Y."/>
        </authorList>
    </citation>
    <scope>NUCLEOTIDE SEQUENCE</scope>
    <source>
        <strain evidence="1">JEL0318</strain>
    </source>
</reference>
<evidence type="ECO:0000313" key="2">
    <source>
        <dbReference type="Proteomes" id="UP001212841"/>
    </source>
</evidence>
<dbReference type="InterPro" id="IPR025638">
    <property type="entry name" value="DUF4336"/>
</dbReference>
<dbReference type="PANTHER" id="PTHR33835:SF1">
    <property type="entry name" value="METALLO-BETA-LACTAMASE DOMAIN-CONTAINING PROTEIN"/>
    <property type="match status" value="1"/>
</dbReference>
<dbReference type="Gene3D" id="3.60.15.10">
    <property type="entry name" value="Ribonuclease Z/Hydroxyacylglutathione hydrolase-like"/>
    <property type="match status" value="1"/>
</dbReference>